<evidence type="ECO:0000313" key="2">
    <source>
        <dbReference type="Proteomes" id="UP001139000"/>
    </source>
</evidence>
<proteinExistence type="predicted"/>
<accession>A0A9X1PH86</accession>
<protein>
    <submittedName>
        <fullName evidence="1">Uncharacterized protein</fullName>
    </submittedName>
</protein>
<dbReference type="EMBL" id="JAJTTC010000001">
    <property type="protein sequence ID" value="MCF0060713.1"/>
    <property type="molecule type" value="Genomic_DNA"/>
</dbReference>
<comment type="caution">
    <text evidence="1">The sequence shown here is derived from an EMBL/GenBank/DDBJ whole genome shotgun (WGS) entry which is preliminary data.</text>
</comment>
<dbReference type="AlphaFoldDB" id="A0A9X1PH86"/>
<dbReference type="Proteomes" id="UP001139000">
    <property type="component" value="Unassembled WGS sequence"/>
</dbReference>
<organism evidence="1 2">
    <name type="scientific">Dyadobacter chenwenxiniae</name>
    <dbReference type="NCBI Taxonomy" id="2906456"/>
    <lineage>
        <taxon>Bacteria</taxon>
        <taxon>Pseudomonadati</taxon>
        <taxon>Bacteroidota</taxon>
        <taxon>Cytophagia</taxon>
        <taxon>Cytophagales</taxon>
        <taxon>Spirosomataceae</taxon>
        <taxon>Dyadobacter</taxon>
    </lineage>
</organism>
<dbReference type="RefSeq" id="WP_234653644.1">
    <property type="nucleotide sequence ID" value="NZ_CP094997.1"/>
</dbReference>
<name>A0A9X1PH86_9BACT</name>
<sequence length="60" mass="7110">MFFIWDMIFGTAKVTREFSGHIGLEDYHEEPWYVQLGYPSLRTENQFIDGALKTSTTDYR</sequence>
<keyword evidence="2" id="KW-1185">Reference proteome</keyword>
<reference evidence="1" key="1">
    <citation type="submission" date="2021-12" db="EMBL/GenBank/DDBJ databases">
        <title>Novel species in genus Dyadobacter.</title>
        <authorList>
            <person name="Ma C."/>
        </authorList>
    </citation>
    <scope>NUCLEOTIDE SEQUENCE</scope>
    <source>
        <strain evidence="1">LJ419</strain>
    </source>
</reference>
<gene>
    <name evidence="1" type="ORF">LXM26_04365</name>
</gene>
<evidence type="ECO:0000313" key="1">
    <source>
        <dbReference type="EMBL" id="MCF0060713.1"/>
    </source>
</evidence>